<evidence type="ECO:0000313" key="7">
    <source>
        <dbReference type="EMBL" id="CAD8319733.1"/>
    </source>
</evidence>
<dbReference type="FunFam" id="2.30.30.70:FF:000001">
    <property type="entry name" value="60S ribosomal protein L21"/>
    <property type="match status" value="1"/>
</dbReference>
<evidence type="ECO:0008006" key="8">
    <source>
        <dbReference type="Google" id="ProtNLM"/>
    </source>
</evidence>
<keyword evidence="3" id="KW-0150">Chloroplast</keyword>
<gene>
    <name evidence="7" type="ORF">TDUB1175_LOCUS18149</name>
</gene>
<organism evidence="7">
    <name type="scientific">Pseudictyota dubia</name>
    <dbReference type="NCBI Taxonomy" id="2749911"/>
    <lineage>
        <taxon>Eukaryota</taxon>
        <taxon>Sar</taxon>
        <taxon>Stramenopiles</taxon>
        <taxon>Ochrophyta</taxon>
        <taxon>Bacillariophyta</taxon>
        <taxon>Mediophyceae</taxon>
        <taxon>Biddulphiophycidae</taxon>
        <taxon>Eupodiscales</taxon>
        <taxon>Odontellaceae</taxon>
        <taxon>Pseudictyota</taxon>
    </lineage>
</organism>
<dbReference type="InterPro" id="IPR018259">
    <property type="entry name" value="Ribosomal_eL21_CS"/>
</dbReference>
<evidence type="ECO:0000256" key="1">
    <source>
        <dbReference type="ARBA" id="ARBA00004229"/>
    </source>
</evidence>
<dbReference type="AlphaFoldDB" id="A0A7R9WBB8"/>
<dbReference type="GO" id="GO:0006412">
    <property type="term" value="P:translation"/>
    <property type="evidence" value="ECO:0007669"/>
    <property type="project" value="InterPro"/>
</dbReference>
<protein>
    <recommendedName>
        <fullName evidence="8">Ribosomal protein L21</fullName>
    </recommendedName>
</protein>
<reference evidence="7" key="1">
    <citation type="submission" date="2021-01" db="EMBL/GenBank/DDBJ databases">
        <authorList>
            <person name="Corre E."/>
            <person name="Pelletier E."/>
            <person name="Niang G."/>
            <person name="Scheremetjew M."/>
            <person name="Finn R."/>
            <person name="Kale V."/>
            <person name="Holt S."/>
            <person name="Cochrane G."/>
            <person name="Meng A."/>
            <person name="Brown T."/>
            <person name="Cohen L."/>
        </authorList>
    </citation>
    <scope>NUCLEOTIDE SEQUENCE</scope>
    <source>
        <strain evidence="7">CCMP147</strain>
    </source>
</reference>
<comment type="subcellular location">
    <subcellularLocation>
        <location evidence="1">Plastid</location>
        <location evidence="1">Chloroplast</location>
    </subcellularLocation>
</comment>
<name>A0A7R9WBB8_9STRA</name>
<accession>A0A7R9WBB8</accession>
<evidence type="ECO:0000256" key="2">
    <source>
        <dbReference type="ARBA" id="ARBA00008427"/>
    </source>
</evidence>
<dbReference type="InterPro" id="IPR001147">
    <property type="entry name" value="Ribosomal_eL21"/>
</dbReference>
<dbReference type="InterPro" id="IPR036948">
    <property type="entry name" value="Ribosomal_eL21_sf"/>
</dbReference>
<dbReference type="SUPFAM" id="SSF50104">
    <property type="entry name" value="Translation proteins SH3-like domain"/>
    <property type="match status" value="1"/>
</dbReference>
<evidence type="ECO:0000256" key="5">
    <source>
        <dbReference type="ARBA" id="ARBA00022980"/>
    </source>
</evidence>
<dbReference type="PROSITE" id="PS01171">
    <property type="entry name" value="RIBOSOMAL_L21E"/>
    <property type="match status" value="1"/>
</dbReference>
<dbReference type="Gene3D" id="6.10.250.3260">
    <property type="match status" value="1"/>
</dbReference>
<evidence type="ECO:0000256" key="3">
    <source>
        <dbReference type="ARBA" id="ARBA00022528"/>
    </source>
</evidence>
<evidence type="ECO:0000256" key="6">
    <source>
        <dbReference type="ARBA" id="ARBA00023274"/>
    </source>
</evidence>
<dbReference type="PANTHER" id="PTHR20981">
    <property type="entry name" value="60S RIBOSOMAL PROTEIN L21"/>
    <property type="match status" value="1"/>
</dbReference>
<proteinExistence type="inferred from homology"/>
<dbReference type="GO" id="GO:1990904">
    <property type="term" value="C:ribonucleoprotein complex"/>
    <property type="evidence" value="ECO:0007669"/>
    <property type="project" value="UniProtKB-KW"/>
</dbReference>
<dbReference type="Gene3D" id="2.30.30.70">
    <property type="entry name" value="Ribosomal protein L21"/>
    <property type="match status" value="1"/>
</dbReference>
<dbReference type="GO" id="GO:0009507">
    <property type="term" value="C:chloroplast"/>
    <property type="evidence" value="ECO:0007669"/>
    <property type="project" value="UniProtKB-SubCell"/>
</dbReference>
<evidence type="ECO:0000256" key="4">
    <source>
        <dbReference type="ARBA" id="ARBA00022640"/>
    </source>
</evidence>
<dbReference type="EMBL" id="HBED01036192">
    <property type="protein sequence ID" value="CAD8319733.1"/>
    <property type="molecule type" value="Transcribed_RNA"/>
</dbReference>
<sequence length="167" mass="19257">MPHSFGYRARTRDMFSRGFRKSGLHGFGVTVTNASFKLGDYVDIVPNPAQQKGLPHRFYTGRTGIVFNVSRRAVGVEINKLVREKILRKRINVRIEHVRKSKCRQDFLDRVKRNDQLKRDAKAAGTRVPVRQLKRMPKGPKEGRIIKAKAKAGYPIVMRPKAFDEWL</sequence>
<dbReference type="Pfam" id="PF01157">
    <property type="entry name" value="Ribosomal_L21e"/>
    <property type="match status" value="1"/>
</dbReference>
<dbReference type="InterPro" id="IPR008991">
    <property type="entry name" value="Translation_prot_SH3-like_sf"/>
</dbReference>
<keyword evidence="5" id="KW-0689">Ribosomal protein</keyword>
<keyword evidence="4" id="KW-0934">Plastid</keyword>
<keyword evidence="6" id="KW-0687">Ribonucleoprotein</keyword>
<dbReference type="FunFam" id="6.10.250.3260:FF:000001">
    <property type="entry name" value="60S ribosomal protein L21"/>
    <property type="match status" value="1"/>
</dbReference>
<dbReference type="GO" id="GO:0003735">
    <property type="term" value="F:structural constituent of ribosome"/>
    <property type="evidence" value="ECO:0007669"/>
    <property type="project" value="InterPro"/>
</dbReference>
<dbReference type="GO" id="GO:0005840">
    <property type="term" value="C:ribosome"/>
    <property type="evidence" value="ECO:0007669"/>
    <property type="project" value="UniProtKB-KW"/>
</dbReference>
<comment type="similarity">
    <text evidence="2">Belongs to the eukaryotic ribosomal protein eL21 family.</text>
</comment>